<dbReference type="EMBL" id="DF968455">
    <property type="protein sequence ID" value="GAP52567.1"/>
    <property type="molecule type" value="Genomic_DNA"/>
</dbReference>
<sequence length="59" mass="6123">MGDEAAAAQRGRMGTAAATPRPHRGAGGIDMRLRRVGATSPDGPAAGRQAEVIPLCRRR</sequence>
<evidence type="ECO:0000313" key="3">
    <source>
        <dbReference type="Proteomes" id="UP000053859"/>
    </source>
</evidence>
<accession>A0A0K8PXC4</accession>
<proteinExistence type="predicted"/>
<reference evidence="2" key="1">
    <citation type="journal article" date="2015" name="Genome Announc.">
        <title>Draft Genome Sequence of Thiostrepton-Producing Streptomyces azureus ATCC 14921.</title>
        <authorList>
            <person name="Sakihara K."/>
            <person name="Maeda J."/>
            <person name="Tashiro K."/>
            <person name="Fujino Y."/>
            <person name="Kuhara S."/>
            <person name="Ohshima T."/>
            <person name="Ogata S."/>
            <person name="Doi K."/>
        </authorList>
    </citation>
    <scope>NUCLEOTIDE SEQUENCE [LARGE SCALE GENOMIC DNA]</scope>
    <source>
        <strain evidence="2">ATCC14921</strain>
    </source>
</reference>
<name>A0A0K8PXC4_STRAJ</name>
<dbReference type="Proteomes" id="UP000053859">
    <property type="component" value="Unassembled WGS sequence"/>
</dbReference>
<feature type="region of interest" description="Disordered" evidence="1">
    <location>
        <begin position="1"/>
        <end position="59"/>
    </location>
</feature>
<organism evidence="2 3">
    <name type="scientific">Streptomyces azureus</name>
    <dbReference type="NCBI Taxonomy" id="146537"/>
    <lineage>
        <taxon>Bacteria</taxon>
        <taxon>Bacillati</taxon>
        <taxon>Actinomycetota</taxon>
        <taxon>Actinomycetes</taxon>
        <taxon>Kitasatosporales</taxon>
        <taxon>Streptomycetaceae</taxon>
        <taxon>Streptomyces</taxon>
    </lineage>
</organism>
<protein>
    <submittedName>
        <fullName evidence="2">ABC transporter</fullName>
    </submittedName>
</protein>
<evidence type="ECO:0000256" key="1">
    <source>
        <dbReference type="SAM" id="MobiDB-lite"/>
    </source>
</evidence>
<evidence type="ECO:0000313" key="2">
    <source>
        <dbReference type="EMBL" id="GAP52567.1"/>
    </source>
</evidence>
<dbReference type="AlphaFoldDB" id="A0A0K8PXC4"/>
<gene>
    <name evidence="2" type="ORF">SAZU_7444</name>
</gene>
<keyword evidence="3" id="KW-1185">Reference proteome</keyword>